<feature type="compositionally biased region" description="Basic and acidic residues" evidence="7">
    <location>
        <begin position="889"/>
        <end position="899"/>
    </location>
</feature>
<evidence type="ECO:0000256" key="5">
    <source>
        <dbReference type="ARBA" id="ARBA00023163"/>
    </source>
</evidence>
<name>A0A8B8ZNS0_PHODC</name>
<feature type="compositionally biased region" description="Polar residues" evidence="7">
    <location>
        <begin position="694"/>
        <end position="709"/>
    </location>
</feature>
<dbReference type="GeneID" id="103711790"/>
<dbReference type="InterPro" id="IPR011011">
    <property type="entry name" value="Znf_FYVE_PHD"/>
</dbReference>
<dbReference type="InterPro" id="IPR056280">
    <property type="entry name" value="AIPP2-like_SPOC"/>
</dbReference>
<keyword evidence="1" id="KW-0479">Metal-binding</keyword>
<evidence type="ECO:0000256" key="3">
    <source>
        <dbReference type="ARBA" id="ARBA00022833"/>
    </source>
</evidence>
<dbReference type="SMART" id="SM00249">
    <property type="entry name" value="PHD"/>
    <property type="match status" value="1"/>
</dbReference>
<dbReference type="InterPro" id="IPR019787">
    <property type="entry name" value="Znf_PHD-finger"/>
</dbReference>
<keyword evidence="9" id="KW-1185">Reference proteome</keyword>
<gene>
    <name evidence="10" type="primary">LOC103711790</name>
</gene>
<dbReference type="GO" id="GO:0140566">
    <property type="term" value="F:histone reader activity"/>
    <property type="evidence" value="ECO:0007669"/>
    <property type="project" value="InterPro"/>
</dbReference>
<dbReference type="Gene3D" id="3.30.40.10">
    <property type="entry name" value="Zinc/RING finger domain, C3HC4 (zinc finger)"/>
    <property type="match status" value="1"/>
</dbReference>
<evidence type="ECO:0000256" key="7">
    <source>
        <dbReference type="SAM" id="MobiDB-lite"/>
    </source>
</evidence>
<dbReference type="Pfam" id="PF23121">
    <property type="entry name" value="SPOC_AIPP2"/>
    <property type="match status" value="1"/>
</dbReference>
<feature type="compositionally biased region" description="Low complexity" evidence="7">
    <location>
        <begin position="710"/>
        <end position="720"/>
    </location>
</feature>
<dbReference type="SUPFAM" id="SSF57903">
    <property type="entry name" value="FYVE/PHD zinc finger"/>
    <property type="match status" value="1"/>
</dbReference>
<feature type="region of interest" description="Disordered" evidence="7">
    <location>
        <begin position="207"/>
        <end position="226"/>
    </location>
</feature>
<organism evidence="9 10">
    <name type="scientific">Phoenix dactylifera</name>
    <name type="common">Date palm</name>
    <dbReference type="NCBI Taxonomy" id="42345"/>
    <lineage>
        <taxon>Eukaryota</taxon>
        <taxon>Viridiplantae</taxon>
        <taxon>Streptophyta</taxon>
        <taxon>Embryophyta</taxon>
        <taxon>Tracheophyta</taxon>
        <taxon>Spermatophyta</taxon>
        <taxon>Magnoliopsida</taxon>
        <taxon>Liliopsida</taxon>
        <taxon>Arecaceae</taxon>
        <taxon>Coryphoideae</taxon>
        <taxon>Phoeniceae</taxon>
        <taxon>Phoenix</taxon>
    </lineage>
</organism>
<feature type="region of interest" description="Disordered" evidence="7">
    <location>
        <begin position="931"/>
        <end position="963"/>
    </location>
</feature>
<dbReference type="Proteomes" id="UP000228380">
    <property type="component" value="Chromosome 2"/>
</dbReference>
<dbReference type="GO" id="GO:0008270">
    <property type="term" value="F:zinc ion binding"/>
    <property type="evidence" value="ECO:0007669"/>
    <property type="project" value="UniProtKB-KW"/>
</dbReference>
<evidence type="ECO:0000313" key="9">
    <source>
        <dbReference type="Proteomes" id="UP000228380"/>
    </source>
</evidence>
<sequence>MRKLAERPLKELYDRTGRISEPEITPVLQGSCRIQGPVDESDHEFQRLNSIYLQSFSCRRELCLELIEIPNTNHHTQDFLQSEKSYMFINDSLQMRAESGTCNVCSAPCSSCMHRNMSAMMSKVECGFSDNIYERKETDSCSFIGVDGLPPTKSRACDNQQHAASETSNLLSTSSSHDSYSENAESKATLRASAMYDASEDVDIPPKVSLGGAAGEDQPLRKATGTSHGLNPSCCHSASDSHLGIFLHRDEEQHGAECHGDNMSCITGVRDANPPACYRNVDLDKKDTSCSSASTYDLLAKENEMEVQVDACPGSHHHEIEASESKSRELNTCPLESSRKKSSGGNSVNAVFSPKSDLVEFPPTKKELSTKTPSSHSHFQSAYVDRSPDSKDLGGYLTSQHRGEPSECSMNDVKSSPGGPLVSMSIDGRNSAALPSYEDSKPSQIRGDSSSRVLKNHDSCLETEAVMDGENPSDEATKCRNTCEQFGKNGTILEASNVQEPDMQPRLITKGENSESDSGLDDVKVCDICGDAGVEELLATCSRCSDGAEHTYCMRIKLDKIPEGEWLCEECQLKEDAENQKVDKSDSFSGTSKVDILKENSQNFGSNLIPKILPKLDIEAIDTEVRGSTKGMQSPQKSGKSHADSPEVTSMNSKMIPEIGGGSIGIASPRKNAVMSRESSFKSLDMGKVKPTNLVPSSKGQSANSSQAISRSHTSSSKPSKVQPQLHSTRGPLSKQLSFDNSYMKPKVKQLINNLPQKQKITREAVSSNGRKDEVVKTMMKSASFKSVSSGLSNIESLNRTQSFKSPQADEPRGWKLVKERNMRERKNSFVLDRPAGTSAAKMDLKISQHSGNLSNKSEQDILSIKKGLENPKDLGRTEVKKQTSSTSKRYELCNSEDRRPCQVVPREGSCANPTAVDRSRGDADLVLQRSMSQVQESSPQEDQIKDSTHSSSSRQAASSDSRVLRCHKCNETGHATQFCPIDKLRISALKPSADRSLRESSHKSNKWKDAIEAAKTRTQKRNKLSDQSVCSTPSTEVSCEVASKDIQSNSSGLKSLPLEGTSDGQADLRSFDADFGIREPVIDMQQAKHPVEASCLPKASDSNAILTNSDGSNANPSTRILLDQSSLLANPFRASGIPEHEYIWQGGFEVLRTGGLHEFFDGIQAHLSTSASPNMLEVVSQFPCKLQLDEAPYLRLWPLQFQGISPKEDNIAIFFFAKDIESYERTYGKLLENMLKNDLALRGNINEVEILIFPSNKLPENCQRWNMLFFLWGVFRGRTECSKILPDLQKQTCQFKLSTDPLVQEISSPLFEASTSQKINSHESSVKELSRNISHESSDNELSRNNKSANMEAVKSNIWVDFQPISSSGIKDKICNMHESSFVQNTSCQLASGSIPLSCSSDMRGQLCSVLGTCPEPDLPMSTKDFCPALKGEAMYLEKSGSDIDGRTPVHIHATSIENMNSALPSQAISSYFGQDGEGRGNGEKMREKEGSIKLEACIDNELQEHLMEIDHLGWESRPSRKRAHSSSMQTVTRASGEPSKSTDEIMLWSERANFISLEDEKEYKKMRSRSEIHANSSSRDENTTNNLSSQIHTLLSSYVDEQQNIHGFCSGTGMTENPRCAEKFFFPADSGPVRNVVSENFIHVLSSDDEDVPESSSPDLELALGGKKKSSEKEVLSLLFPLADRKSSQEKLPGPAMDGEDDMSASLSLSLAFPGTEKKQKDKPILRTEQLLPERPRVNTSLLLFGRFTDT</sequence>
<feature type="region of interest" description="Disordered" evidence="7">
    <location>
        <begin position="316"/>
        <end position="452"/>
    </location>
</feature>
<evidence type="ECO:0000256" key="2">
    <source>
        <dbReference type="ARBA" id="ARBA00022771"/>
    </source>
</evidence>
<evidence type="ECO:0000256" key="4">
    <source>
        <dbReference type="ARBA" id="ARBA00023015"/>
    </source>
</evidence>
<accession>A0A8B8ZNS0</accession>
<dbReference type="InterPro" id="IPR001965">
    <property type="entry name" value="Znf_PHD"/>
</dbReference>
<reference evidence="10" key="2">
    <citation type="submission" date="2025-08" db="UniProtKB">
        <authorList>
            <consortium name="RefSeq"/>
        </authorList>
    </citation>
    <scope>IDENTIFICATION</scope>
    <source>
        <tissue evidence="10">Young leaves</tissue>
    </source>
</reference>
<dbReference type="PANTHER" id="PTHR33304">
    <property type="match status" value="1"/>
</dbReference>
<feature type="region of interest" description="Disordered" evidence="7">
    <location>
        <begin position="154"/>
        <end position="186"/>
    </location>
</feature>
<dbReference type="PANTHER" id="PTHR33304:SF9">
    <property type="entry name" value="RING_FYVE_PHD ZINC FINGER SUPERFAMILY PROTEIN"/>
    <property type="match status" value="1"/>
</dbReference>
<feature type="compositionally biased region" description="Basic and acidic residues" evidence="7">
    <location>
        <begin position="867"/>
        <end position="882"/>
    </location>
</feature>
<reference evidence="9" key="1">
    <citation type="journal article" date="2019" name="Nat. Commun.">
        <title>Genome-wide association mapping of date palm fruit traits.</title>
        <authorList>
            <person name="Hazzouri K.M."/>
            <person name="Gros-Balthazard M."/>
            <person name="Flowers J.M."/>
            <person name="Copetti D."/>
            <person name="Lemansour A."/>
            <person name="Lebrun M."/>
            <person name="Masmoudi K."/>
            <person name="Ferrand S."/>
            <person name="Dhar M.I."/>
            <person name="Fresquez Z.A."/>
            <person name="Rosas U."/>
            <person name="Zhang J."/>
            <person name="Talag J."/>
            <person name="Lee S."/>
            <person name="Kudrna D."/>
            <person name="Powell R.F."/>
            <person name="Leitch I.J."/>
            <person name="Krueger R.R."/>
            <person name="Wing R.A."/>
            <person name="Amiri K.M.A."/>
            <person name="Purugganan M.D."/>
        </authorList>
    </citation>
    <scope>NUCLEOTIDE SEQUENCE [LARGE SCALE GENOMIC DNA]</scope>
    <source>
        <strain evidence="9">cv. Khalas</strain>
    </source>
</reference>
<evidence type="ECO:0000256" key="6">
    <source>
        <dbReference type="PROSITE-ProRule" id="PRU00146"/>
    </source>
</evidence>
<keyword evidence="5" id="KW-0804">Transcription</keyword>
<feature type="compositionally biased region" description="Basic and acidic residues" evidence="7">
    <location>
        <begin position="316"/>
        <end position="329"/>
    </location>
</feature>
<dbReference type="Pfam" id="PF00628">
    <property type="entry name" value="PHD"/>
    <property type="match status" value="1"/>
</dbReference>
<evidence type="ECO:0000313" key="10">
    <source>
        <dbReference type="RefSeq" id="XP_038974982.1"/>
    </source>
</evidence>
<feature type="region of interest" description="Disordered" evidence="7">
    <location>
        <begin position="626"/>
        <end position="738"/>
    </location>
</feature>
<keyword evidence="2 6" id="KW-0863">Zinc-finger</keyword>
<dbReference type="OrthoDB" id="787137at2759"/>
<feature type="compositionally biased region" description="Polar residues" evidence="7">
    <location>
        <begin position="370"/>
        <end position="380"/>
    </location>
</feature>
<keyword evidence="4" id="KW-0805">Transcription regulation</keyword>
<dbReference type="RefSeq" id="XP_038974982.1">
    <property type="nucleotide sequence ID" value="XM_039119054.1"/>
</dbReference>
<feature type="compositionally biased region" description="Basic and acidic residues" evidence="7">
    <location>
        <begin position="1326"/>
        <end position="1345"/>
    </location>
</feature>
<dbReference type="InterPro" id="IPR013083">
    <property type="entry name" value="Znf_RING/FYVE/PHD"/>
</dbReference>
<keyword evidence="3" id="KW-0862">Zinc</keyword>
<dbReference type="InterPro" id="IPR049914">
    <property type="entry name" value="PHD1-3/5-6"/>
</dbReference>
<dbReference type="GO" id="GO:0034244">
    <property type="term" value="P:negative regulation of transcription elongation by RNA polymerase II"/>
    <property type="evidence" value="ECO:0007669"/>
    <property type="project" value="InterPro"/>
</dbReference>
<evidence type="ECO:0000259" key="8">
    <source>
        <dbReference type="PROSITE" id="PS50016"/>
    </source>
</evidence>
<protein>
    <submittedName>
        <fullName evidence="10">Uncharacterized protein LOC103711790 isoform X1</fullName>
    </submittedName>
</protein>
<feature type="domain" description="PHD-type" evidence="8">
    <location>
        <begin position="523"/>
        <end position="574"/>
    </location>
</feature>
<feature type="compositionally biased region" description="Low complexity" evidence="7">
    <location>
        <begin position="950"/>
        <end position="962"/>
    </location>
</feature>
<feature type="region of interest" description="Disordered" evidence="7">
    <location>
        <begin position="1326"/>
        <end position="1347"/>
    </location>
</feature>
<feature type="compositionally biased region" description="Low complexity" evidence="7">
    <location>
        <begin position="165"/>
        <end position="183"/>
    </location>
</feature>
<feature type="region of interest" description="Disordered" evidence="7">
    <location>
        <begin position="1517"/>
        <end position="1543"/>
    </location>
</feature>
<feature type="region of interest" description="Disordered" evidence="7">
    <location>
        <begin position="867"/>
        <end position="899"/>
    </location>
</feature>
<feature type="compositionally biased region" description="Polar residues" evidence="7">
    <location>
        <begin position="442"/>
        <end position="452"/>
    </location>
</feature>
<evidence type="ECO:0000256" key="1">
    <source>
        <dbReference type="ARBA" id="ARBA00022723"/>
    </source>
</evidence>
<proteinExistence type="predicted"/>
<dbReference type="PROSITE" id="PS50016">
    <property type="entry name" value="ZF_PHD_2"/>
    <property type="match status" value="1"/>
</dbReference>
<feature type="compositionally biased region" description="Polar residues" evidence="7">
    <location>
        <begin position="931"/>
        <end position="942"/>
    </location>
</feature>